<keyword evidence="19" id="KW-1185">Reference proteome</keyword>
<dbReference type="Gene3D" id="3.55.40.20">
    <property type="entry name" value="Iron/manganese superoxide dismutase, C-terminal domain"/>
    <property type="match status" value="1"/>
</dbReference>
<evidence type="ECO:0000256" key="2">
    <source>
        <dbReference type="ARBA" id="ARBA00002170"/>
    </source>
</evidence>
<feature type="binding site" evidence="12">
    <location>
        <position position="50"/>
    </location>
    <ligand>
        <name>Mn(2+)</name>
        <dbReference type="ChEBI" id="CHEBI:29035"/>
    </ligand>
</feature>
<keyword evidence="10" id="KW-0464">Manganese</keyword>
<dbReference type="GO" id="GO:0005739">
    <property type="term" value="C:mitochondrion"/>
    <property type="evidence" value="ECO:0007669"/>
    <property type="project" value="UniProtKB-SubCell"/>
</dbReference>
<feature type="binding site" evidence="12">
    <location>
        <position position="183"/>
    </location>
    <ligand>
        <name>Mn(2+)</name>
        <dbReference type="ChEBI" id="CHEBI:29035"/>
    </ligand>
</feature>
<gene>
    <name evidence="16" type="ORF">HDID_LOCUS8168</name>
    <name evidence="17" type="ORF">WMSIL1_LOCUS3451</name>
</gene>
<evidence type="ECO:0000256" key="9">
    <source>
        <dbReference type="ARBA" id="ARBA00023128"/>
    </source>
</evidence>
<dbReference type="GO" id="GO:0004784">
    <property type="term" value="F:superoxide dismutase activity"/>
    <property type="evidence" value="ECO:0007669"/>
    <property type="project" value="UniProtKB-EC"/>
</dbReference>
<feature type="binding site" evidence="12">
    <location>
        <position position="98"/>
    </location>
    <ligand>
        <name>Mn(2+)</name>
        <dbReference type="ChEBI" id="CHEBI:29035"/>
    </ligand>
</feature>
<evidence type="ECO:0000256" key="10">
    <source>
        <dbReference type="ARBA" id="ARBA00023211"/>
    </source>
</evidence>
<dbReference type="PRINTS" id="PR01703">
    <property type="entry name" value="MNSODISMTASE"/>
</dbReference>
<organism evidence="20">
    <name type="scientific">Hymenolepis diminuta</name>
    <name type="common">Rat tapeworm</name>
    <dbReference type="NCBI Taxonomy" id="6216"/>
    <lineage>
        <taxon>Eukaryota</taxon>
        <taxon>Metazoa</taxon>
        <taxon>Spiralia</taxon>
        <taxon>Lophotrochozoa</taxon>
        <taxon>Platyhelminthes</taxon>
        <taxon>Cestoda</taxon>
        <taxon>Eucestoda</taxon>
        <taxon>Cyclophyllidea</taxon>
        <taxon>Hymenolepididae</taxon>
        <taxon>Hymenolepis</taxon>
    </lineage>
</organism>
<dbReference type="AlphaFoldDB" id="A0A0R3SSB5"/>
<dbReference type="InterPro" id="IPR019833">
    <property type="entry name" value="Mn/Fe_SOD_BS"/>
</dbReference>
<dbReference type="PROSITE" id="PS00088">
    <property type="entry name" value="SOD_MN"/>
    <property type="match status" value="1"/>
</dbReference>
<accession>A0A0R3SSB5</accession>
<dbReference type="GO" id="GO:0030145">
    <property type="term" value="F:manganese ion binding"/>
    <property type="evidence" value="ECO:0007669"/>
    <property type="project" value="TreeGrafter"/>
</dbReference>
<evidence type="ECO:0000256" key="3">
    <source>
        <dbReference type="ARBA" id="ARBA00004173"/>
    </source>
</evidence>
<feature type="domain" description="Manganese/iron superoxide dismutase N-terminal" evidence="14">
    <location>
        <begin position="25"/>
        <end position="106"/>
    </location>
</feature>
<dbReference type="InterPro" id="IPR050265">
    <property type="entry name" value="Fe/Mn_Superoxide_Dismutase"/>
</dbReference>
<dbReference type="STRING" id="6216.A0A0R3SSB5"/>
<comment type="subcellular location">
    <subcellularLocation>
        <location evidence="3">Mitochondrion</location>
    </subcellularLocation>
</comment>
<dbReference type="OrthoDB" id="239262at2759"/>
<dbReference type="Proteomes" id="UP000274504">
    <property type="component" value="Unassembled WGS sequence"/>
</dbReference>
<name>A0A0R3SSB5_HYMDI</name>
<comment type="function">
    <text evidence="2">Destroys superoxide anion radicals which are normally produced within the cells and which are toxic to biological systems.</text>
</comment>
<dbReference type="Pfam" id="PF00081">
    <property type="entry name" value="Sod_Fe_N"/>
    <property type="match status" value="1"/>
</dbReference>
<evidence type="ECO:0000256" key="5">
    <source>
        <dbReference type="ARBA" id="ARBA00011881"/>
    </source>
</evidence>
<evidence type="ECO:0000256" key="11">
    <source>
        <dbReference type="ARBA" id="ARBA00049204"/>
    </source>
</evidence>
<comment type="function">
    <text evidence="13">Destroys radicals which are normally produced within the cells and which are toxic to biological systems.</text>
</comment>
<comment type="catalytic activity">
    <reaction evidence="11 13">
        <text>2 superoxide + 2 H(+) = H2O2 + O2</text>
        <dbReference type="Rhea" id="RHEA:20696"/>
        <dbReference type="ChEBI" id="CHEBI:15378"/>
        <dbReference type="ChEBI" id="CHEBI:15379"/>
        <dbReference type="ChEBI" id="CHEBI:16240"/>
        <dbReference type="ChEBI" id="CHEBI:18421"/>
        <dbReference type="EC" id="1.15.1.1"/>
    </reaction>
</comment>
<dbReference type="PANTHER" id="PTHR11404:SF6">
    <property type="entry name" value="SUPEROXIDE DISMUTASE [MN], MITOCHONDRIAL"/>
    <property type="match status" value="1"/>
</dbReference>
<keyword evidence="7 12" id="KW-0479">Metal-binding</keyword>
<dbReference type="FunFam" id="3.55.40.20:FF:000003">
    <property type="entry name" value="Superoxide dismutase [Mn], mitochondrial"/>
    <property type="match status" value="1"/>
</dbReference>
<evidence type="ECO:0000313" key="16">
    <source>
        <dbReference type="EMBL" id="VDL60486.1"/>
    </source>
</evidence>
<evidence type="ECO:0000313" key="20">
    <source>
        <dbReference type="WBParaSite" id="HDID_0000817001-mRNA-1"/>
    </source>
</evidence>
<evidence type="ECO:0000256" key="1">
    <source>
        <dbReference type="ARBA" id="ARBA00001936"/>
    </source>
</evidence>
<dbReference type="EMBL" id="CABIJS010000110">
    <property type="protein sequence ID" value="VUZ43022.1"/>
    <property type="molecule type" value="Genomic_DNA"/>
</dbReference>
<comment type="similarity">
    <text evidence="4 13">Belongs to the iron/manganese superoxide dismutase family.</text>
</comment>
<evidence type="ECO:0000313" key="18">
    <source>
        <dbReference type="Proteomes" id="UP000274504"/>
    </source>
</evidence>
<keyword evidence="8 13" id="KW-0560">Oxidoreductase</keyword>
<evidence type="ECO:0000256" key="12">
    <source>
        <dbReference type="PIRSR" id="PIRSR000349-1"/>
    </source>
</evidence>
<evidence type="ECO:0000256" key="8">
    <source>
        <dbReference type="ARBA" id="ARBA00023002"/>
    </source>
</evidence>
<evidence type="ECO:0000259" key="15">
    <source>
        <dbReference type="Pfam" id="PF02777"/>
    </source>
</evidence>
<comment type="subunit">
    <text evidence="5">Homotetramer.</text>
</comment>
<dbReference type="SUPFAM" id="SSF54719">
    <property type="entry name" value="Fe,Mn superoxide dismutase (SOD), C-terminal domain"/>
    <property type="match status" value="1"/>
</dbReference>
<keyword evidence="9" id="KW-0496">Mitochondrion</keyword>
<dbReference type="SUPFAM" id="SSF46609">
    <property type="entry name" value="Fe,Mn superoxide dismutase (SOD), N-terminal domain"/>
    <property type="match status" value="1"/>
</dbReference>
<evidence type="ECO:0000259" key="14">
    <source>
        <dbReference type="Pfam" id="PF00081"/>
    </source>
</evidence>
<reference evidence="17 19" key="3">
    <citation type="submission" date="2019-07" db="EMBL/GenBank/DDBJ databases">
        <authorList>
            <person name="Jastrzebski P J."/>
            <person name="Paukszto L."/>
            <person name="Jastrzebski P J."/>
        </authorList>
    </citation>
    <scope>NUCLEOTIDE SEQUENCE [LARGE SCALE GENOMIC DNA]</scope>
    <source>
        <strain evidence="17 19">WMS-il1</strain>
    </source>
</reference>
<dbReference type="FunFam" id="1.10.287.990:FF:000001">
    <property type="entry name" value="Superoxide dismutase"/>
    <property type="match status" value="1"/>
</dbReference>
<dbReference type="WBParaSite" id="HDID_0000817001-mRNA-1">
    <property type="protein sequence ID" value="HDID_0000817001-mRNA-1"/>
    <property type="gene ID" value="HDID_0000817001"/>
</dbReference>
<evidence type="ECO:0000313" key="19">
    <source>
        <dbReference type="Proteomes" id="UP000321570"/>
    </source>
</evidence>
<dbReference type="Gene3D" id="1.10.287.990">
    <property type="entry name" value="Fe,Mn superoxide dismutase (SOD) domain"/>
    <property type="match status" value="1"/>
</dbReference>
<evidence type="ECO:0000256" key="6">
    <source>
        <dbReference type="ARBA" id="ARBA00012682"/>
    </source>
</evidence>
<dbReference type="EC" id="1.15.1.1" evidence="6 13"/>
<evidence type="ECO:0000256" key="7">
    <source>
        <dbReference type="ARBA" id="ARBA00022723"/>
    </source>
</evidence>
<protein>
    <recommendedName>
        <fullName evidence="6 13">Superoxide dismutase</fullName>
        <ecNumber evidence="6 13">1.15.1.1</ecNumber>
    </recommendedName>
</protein>
<dbReference type="InterPro" id="IPR036324">
    <property type="entry name" value="Mn/Fe_SOD_N_sf"/>
</dbReference>
<dbReference type="Pfam" id="PF02777">
    <property type="entry name" value="Sod_Fe_C"/>
    <property type="match status" value="1"/>
</dbReference>
<evidence type="ECO:0000256" key="13">
    <source>
        <dbReference type="RuleBase" id="RU000414"/>
    </source>
</evidence>
<reference evidence="20" key="1">
    <citation type="submission" date="2017-02" db="UniProtKB">
        <authorList>
            <consortium name="WormBaseParasite"/>
        </authorList>
    </citation>
    <scope>IDENTIFICATION</scope>
</reference>
<dbReference type="InterPro" id="IPR019831">
    <property type="entry name" value="Mn/Fe_SOD_N"/>
</dbReference>
<dbReference type="InterPro" id="IPR019832">
    <property type="entry name" value="Mn/Fe_SOD_C"/>
</dbReference>
<dbReference type="EMBL" id="UYSG01011038">
    <property type="protein sequence ID" value="VDL60486.1"/>
    <property type="molecule type" value="Genomic_DNA"/>
</dbReference>
<evidence type="ECO:0000256" key="4">
    <source>
        <dbReference type="ARBA" id="ARBA00008714"/>
    </source>
</evidence>
<feature type="binding site" evidence="12">
    <location>
        <position position="187"/>
    </location>
    <ligand>
        <name>Mn(2+)</name>
        <dbReference type="ChEBI" id="CHEBI:29035"/>
    </ligand>
</feature>
<feature type="domain" description="Manganese/iron superoxide dismutase C-terminal" evidence="15">
    <location>
        <begin position="113"/>
        <end position="216"/>
    </location>
</feature>
<dbReference type="PIRSF" id="PIRSF000349">
    <property type="entry name" value="SODismutase"/>
    <property type="match status" value="1"/>
</dbReference>
<reference evidence="16 18" key="2">
    <citation type="submission" date="2018-11" db="EMBL/GenBank/DDBJ databases">
        <authorList>
            <consortium name="Pathogen Informatics"/>
        </authorList>
    </citation>
    <scope>NUCLEOTIDE SEQUENCE [LARGE SCALE GENOMIC DNA]</scope>
</reference>
<dbReference type="InterPro" id="IPR001189">
    <property type="entry name" value="Mn/Fe_SOD"/>
</dbReference>
<dbReference type="InterPro" id="IPR036314">
    <property type="entry name" value="SOD_C_sf"/>
</dbReference>
<evidence type="ECO:0000313" key="17">
    <source>
        <dbReference type="EMBL" id="VUZ43022.1"/>
    </source>
</evidence>
<proteinExistence type="inferred from homology"/>
<dbReference type="PANTHER" id="PTHR11404">
    <property type="entry name" value="SUPEROXIDE DISMUTASE 2"/>
    <property type="match status" value="1"/>
</dbReference>
<comment type="cofactor">
    <cofactor evidence="1">
        <name>Mn(2+)</name>
        <dbReference type="ChEBI" id="CHEBI:29035"/>
    </cofactor>
</comment>
<dbReference type="Proteomes" id="UP000321570">
    <property type="component" value="Unassembled WGS sequence"/>
</dbReference>
<sequence>MLTAVSGFRRIFPVFKSAGVLAAQKHTLPDLPYDFGALEPVISADIMKCHYQKHHAGYVNNLNIAEEQLAEAVQKNDVTKMISLQPALRFNGGGHINHSIFWNNLSPNGGGEPEGPLAEAIKRDFGCFETFKEKMTNIAVSVQGSGWGWLGLEPGSGKLRIVACPNQDPLEGTTGLKPLLGIDVWEHAYYLQYKNQRPDYVKAIWAIINWKDVSERFSNAQ</sequence>